<organism evidence="1 2">
    <name type="scientific">Helicobacter gastrofelis</name>
    <dbReference type="NCBI Taxonomy" id="2849642"/>
    <lineage>
        <taxon>Bacteria</taxon>
        <taxon>Pseudomonadati</taxon>
        <taxon>Campylobacterota</taxon>
        <taxon>Epsilonproteobacteria</taxon>
        <taxon>Campylobacterales</taxon>
        <taxon>Helicobacteraceae</taxon>
        <taxon>Helicobacter</taxon>
    </lineage>
</organism>
<evidence type="ECO:0000313" key="2">
    <source>
        <dbReference type="Proteomes" id="UP000826146"/>
    </source>
</evidence>
<protein>
    <submittedName>
        <fullName evidence="1">Uncharacterized protein</fullName>
    </submittedName>
</protein>
<name>A0ABM7SCQ5_9HELI</name>
<sequence length="42" mass="4678">MGSAQIKQLLKDLDALLVVHFYQKGSVAKWAKAALDKMMELS</sequence>
<dbReference type="EMBL" id="AP024819">
    <property type="protein sequence ID" value="BCZ18485.1"/>
    <property type="molecule type" value="Genomic_DNA"/>
</dbReference>
<dbReference type="RefSeq" id="WP_260321611.1">
    <property type="nucleotide sequence ID" value="NZ_AP024819.1"/>
</dbReference>
<reference evidence="1 2" key="1">
    <citation type="submission" date="2021-07" db="EMBL/GenBank/DDBJ databases">
        <title>Novel Helicobacter sp. Isolated from a cat.</title>
        <authorList>
            <person name="Rimbara E."/>
            <person name="Suzuki M."/>
        </authorList>
    </citation>
    <scope>NUCLEOTIDE SEQUENCE [LARGE SCALE GENOMIC DNA]</scope>
    <source>
        <strain evidence="2">NHP19-012</strain>
    </source>
</reference>
<proteinExistence type="predicted"/>
<accession>A0ABM7SCQ5</accession>
<dbReference type="Proteomes" id="UP000826146">
    <property type="component" value="Chromosome"/>
</dbReference>
<gene>
    <name evidence="1" type="ORF">NHP190012_01270</name>
</gene>
<keyword evidence="2" id="KW-1185">Reference proteome</keyword>
<evidence type="ECO:0000313" key="1">
    <source>
        <dbReference type="EMBL" id="BCZ18485.1"/>
    </source>
</evidence>